<keyword evidence="4" id="KW-0804">Transcription</keyword>
<dbReference type="InterPro" id="IPR051054">
    <property type="entry name" value="SorC_transcr_regulators"/>
</dbReference>
<dbReference type="GO" id="GO:0003677">
    <property type="term" value="F:DNA binding"/>
    <property type="evidence" value="ECO:0007669"/>
    <property type="project" value="UniProtKB-KW"/>
</dbReference>
<proteinExistence type="inferred from homology"/>
<evidence type="ECO:0000256" key="3">
    <source>
        <dbReference type="ARBA" id="ARBA00023125"/>
    </source>
</evidence>
<evidence type="ECO:0000259" key="5">
    <source>
        <dbReference type="Pfam" id="PF04198"/>
    </source>
</evidence>
<keyword evidence="2" id="KW-0805">Transcription regulation</keyword>
<dbReference type="InterPro" id="IPR007324">
    <property type="entry name" value="Sugar-bd_dom_put"/>
</dbReference>
<dbReference type="Gene3D" id="3.40.50.1360">
    <property type="match status" value="1"/>
</dbReference>
<dbReference type="GO" id="GO:0030246">
    <property type="term" value="F:carbohydrate binding"/>
    <property type="evidence" value="ECO:0007669"/>
    <property type="project" value="InterPro"/>
</dbReference>
<comment type="similarity">
    <text evidence="1">Belongs to the SorC transcriptional regulatory family.</text>
</comment>
<dbReference type="AlphaFoldDB" id="A0A2H5XD97"/>
<sequence length="292" mass="32714">MKARSATSTNKASTKVASPSAKRAAPLTVRELYRVLHFKFVPYPLRPRDLLKLLKTLLPYSHWSERRLRRLIERTLTDPRASTMLSVTIIPLDFVVVEVGILQAGELLFDHAQELGFDVAAAKRTGVVAELLGHLFCADGLPPIAPVQPKRWQTISLGLLRETVRSGKTVVLFAGGEEKARAVWAVYQAKRAGGLLFNTLVTDESCANALLRMAQQHHDGIVAENLQWRRERMKFWAVHLQFAATPHLEHRSEVAKQLNISRELASELLDESLYGNETSSPMVRLKVFPPNA</sequence>
<dbReference type="InterPro" id="IPR037171">
    <property type="entry name" value="NagB/RpiA_transferase-like"/>
</dbReference>
<reference evidence="7" key="1">
    <citation type="submission" date="2017-09" db="EMBL/GenBank/DDBJ databases">
        <title>Metaegenomics of thermophilic ammonia-oxidizing enrichment culture.</title>
        <authorList>
            <person name="Kato S."/>
            <person name="Suzuki K."/>
        </authorList>
    </citation>
    <scope>NUCLEOTIDE SEQUENCE [LARGE SCALE GENOMIC DNA]</scope>
</reference>
<name>A0A2H5XD97_9BACT</name>
<dbReference type="PANTHER" id="PTHR34294">
    <property type="entry name" value="TRANSCRIPTIONAL REGULATOR-RELATED"/>
    <property type="match status" value="1"/>
</dbReference>
<evidence type="ECO:0000313" key="6">
    <source>
        <dbReference type="EMBL" id="GBC99152.1"/>
    </source>
</evidence>
<dbReference type="Proteomes" id="UP000236173">
    <property type="component" value="Unassembled WGS sequence"/>
</dbReference>
<keyword evidence="3" id="KW-0238">DNA-binding</keyword>
<dbReference type="SUPFAM" id="SSF100950">
    <property type="entry name" value="NagB/RpiA/CoA transferase-like"/>
    <property type="match status" value="1"/>
</dbReference>
<evidence type="ECO:0000256" key="1">
    <source>
        <dbReference type="ARBA" id="ARBA00010466"/>
    </source>
</evidence>
<accession>A0A2H5XD97</accession>
<evidence type="ECO:0000256" key="2">
    <source>
        <dbReference type="ARBA" id="ARBA00023015"/>
    </source>
</evidence>
<dbReference type="PANTHER" id="PTHR34294:SF1">
    <property type="entry name" value="TRANSCRIPTIONAL REGULATOR LSRR"/>
    <property type="match status" value="1"/>
</dbReference>
<evidence type="ECO:0000256" key="4">
    <source>
        <dbReference type="ARBA" id="ARBA00023163"/>
    </source>
</evidence>
<feature type="domain" description="Sugar-binding" evidence="5">
    <location>
        <begin position="87"/>
        <end position="212"/>
    </location>
</feature>
<comment type="caution">
    <text evidence="6">The sequence shown here is derived from an EMBL/GenBank/DDBJ whole genome shotgun (WGS) entry which is preliminary data.</text>
</comment>
<dbReference type="EMBL" id="BEHT01000021">
    <property type="protein sequence ID" value="GBC99152.1"/>
    <property type="molecule type" value="Genomic_DNA"/>
</dbReference>
<gene>
    <name evidence="6" type="ORF">HRbin17_01673</name>
</gene>
<dbReference type="Pfam" id="PF04198">
    <property type="entry name" value="Sugar-bind"/>
    <property type="match status" value="1"/>
</dbReference>
<protein>
    <recommendedName>
        <fullName evidence="5">Sugar-binding domain-containing protein</fullName>
    </recommendedName>
</protein>
<organism evidence="6 7">
    <name type="scientific">Candidatus Fervidibacter japonicus</name>
    <dbReference type="NCBI Taxonomy" id="2035412"/>
    <lineage>
        <taxon>Bacteria</taxon>
        <taxon>Candidatus Fervidibacterota</taxon>
        <taxon>Candidatus Fervidibacter</taxon>
    </lineage>
</organism>
<evidence type="ECO:0000313" key="7">
    <source>
        <dbReference type="Proteomes" id="UP000236173"/>
    </source>
</evidence>